<dbReference type="PROSITE" id="PS50928">
    <property type="entry name" value="ABC_TM1"/>
    <property type="match status" value="1"/>
</dbReference>
<keyword evidence="2 8" id="KW-0813">Transport</keyword>
<evidence type="ECO:0000256" key="8">
    <source>
        <dbReference type="RuleBase" id="RU363032"/>
    </source>
</evidence>
<proteinExistence type="inferred from homology"/>
<gene>
    <name evidence="10" type="ORF">D3226_03745</name>
</gene>
<comment type="caution">
    <text evidence="10">The sequence shown here is derived from an EMBL/GenBank/DDBJ whole genome shotgun (WGS) entry which is preliminary data.</text>
</comment>
<keyword evidence="5 8" id="KW-0812">Transmembrane</keyword>
<feature type="transmembrane region" description="Helical" evidence="8">
    <location>
        <begin position="104"/>
        <end position="129"/>
    </location>
</feature>
<evidence type="ECO:0000256" key="4">
    <source>
        <dbReference type="ARBA" id="ARBA00022519"/>
    </source>
</evidence>
<evidence type="ECO:0000256" key="3">
    <source>
        <dbReference type="ARBA" id="ARBA00022475"/>
    </source>
</evidence>
<dbReference type="RefSeq" id="WP_237462215.1">
    <property type="nucleotide sequence ID" value="NZ_BAAAMA010000004.1"/>
</dbReference>
<keyword evidence="6 8" id="KW-1133">Transmembrane helix</keyword>
<accession>A0ABS1SPN8</accession>
<dbReference type="InterPro" id="IPR035906">
    <property type="entry name" value="MetI-like_sf"/>
</dbReference>
<comment type="similarity">
    <text evidence="8">Belongs to the binding-protein-dependent transport system permease family.</text>
</comment>
<evidence type="ECO:0000256" key="7">
    <source>
        <dbReference type="ARBA" id="ARBA00023136"/>
    </source>
</evidence>
<dbReference type="Proteomes" id="UP001646141">
    <property type="component" value="Unassembled WGS sequence"/>
</dbReference>
<organism evidence="10 11">
    <name type="scientific">Leucobacter chromiireducens subsp. chromiireducens</name>
    <dbReference type="NCBI Taxonomy" id="660067"/>
    <lineage>
        <taxon>Bacteria</taxon>
        <taxon>Bacillati</taxon>
        <taxon>Actinomycetota</taxon>
        <taxon>Actinomycetes</taxon>
        <taxon>Micrococcales</taxon>
        <taxon>Microbacteriaceae</taxon>
        <taxon>Leucobacter</taxon>
    </lineage>
</organism>
<dbReference type="PANTHER" id="PTHR43357:SF4">
    <property type="entry name" value="INNER MEMBRANE ABC TRANSPORTER PERMEASE PROTEIN YDCV"/>
    <property type="match status" value="1"/>
</dbReference>
<dbReference type="EMBL" id="QYAD01000001">
    <property type="protein sequence ID" value="MBL3689072.1"/>
    <property type="molecule type" value="Genomic_DNA"/>
</dbReference>
<dbReference type="InterPro" id="IPR000515">
    <property type="entry name" value="MetI-like"/>
</dbReference>
<evidence type="ECO:0000256" key="2">
    <source>
        <dbReference type="ARBA" id="ARBA00022448"/>
    </source>
</evidence>
<dbReference type="SUPFAM" id="SSF161098">
    <property type="entry name" value="MetI-like"/>
    <property type="match status" value="1"/>
</dbReference>
<feature type="transmembrane region" description="Helical" evidence="8">
    <location>
        <begin position="236"/>
        <end position="255"/>
    </location>
</feature>
<evidence type="ECO:0000256" key="1">
    <source>
        <dbReference type="ARBA" id="ARBA00004429"/>
    </source>
</evidence>
<protein>
    <submittedName>
        <fullName evidence="10">ABC transporter permease</fullName>
    </submittedName>
</protein>
<evidence type="ECO:0000259" key="9">
    <source>
        <dbReference type="PROSITE" id="PS50928"/>
    </source>
</evidence>
<name>A0ABS1SPN8_9MICO</name>
<evidence type="ECO:0000313" key="10">
    <source>
        <dbReference type="EMBL" id="MBL3689072.1"/>
    </source>
</evidence>
<sequence>MVKAVPGWIRAVAVLLAVAIGAYMLLPIIVVAISSVNSERFLSFPPKGFSLQWYEMVLTTDTYLQPFLTSLWIGLLVTAVAVVVGTAASIALTRFQIPGSQAILSFLMAPIIVPSIILGIALLAFLSVYAGGASLGGIIIGHIVLAIPYVVRTVSGVLLQQDRFTEEAARTMGANWWQRYLLVLLPMCKSGIFAGAFFAFNISFDDAVVALFLRSPSVETLPLAIYGRLEFSPDPSVAAVSTLMVLVTVLVLIGFERTLGLGKVMA</sequence>
<comment type="subcellular location">
    <subcellularLocation>
        <location evidence="1">Cell inner membrane</location>
        <topology evidence="1">Multi-pass membrane protein</topology>
    </subcellularLocation>
    <subcellularLocation>
        <location evidence="8">Cell membrane</location>
        <topology evidence="8">Multi-pass membrane protein</topology>
    </subcellularLocation>
</comment>
<feature type="domain" description="ABC transmembrane type-1" evidence="9">
    <location>
        <begin position="67"/>
        <end position="255"/>
    </location>
</feature>
<keyword evidence="3" id="KW-1003">Cell membrane</keyword>
<feature type="transmembrane region" description="Helical" evidence="8">
    <location>
        <begin position="12"/>
        <end position="36"/>
    </location>
</feature>
<dbReference type="Pfam" id="PF00528">
    <property type="entry name" value="BPD_transp_1"/>
    <property type="match status" value="1"/>
</dbReference>
<reference evidence="10 11" key="1">
    <citation type="submission" date="2018-09" db="EMBL/GenBank/DDBJ databases">
        <title>Comparative genomics of Leucobacter spp.</title>
        <authorList>
            <person name="Reis A.C."/>
            <person name="Kolvenbach B.A."/>
            <person name="Corvini P.F.X."/>
            <person name="Nunes O.C."/>
        </authorList>
    </citation>
    <scope>NUCLEOTIDE SEQUENCE [LARGE SCALE GENOMIC DNA]</scope>
    <source>
        <strain evidence="10 11">L-1</strain>
    </source>
</reference>
<dbReference type="Gene3D" id="1.10.3720.10">
    <property type="entry name" value="MetI-like"/>
    <property type="match status" value="1"/>
</dbReference>
<dbReference type="CDD" id="cd06261">
    <property type="entry name" value="TM_PBP2"/>
    <property type="match status" value="1"/>
</dbReference>
<evidence type="ECO:0000256" key="5">
    <source>
        <dbReference type="ARBA" id="ARBA00022692"/>
    </source>
</evidence>
<feature type="transmembrane region" description="Helical" evidence="8">
    <location>
        <begin position="135"/>
        <end position="159"/>
    </location>
</feature>
<dbReference type="PANTHER" id="PTHR43357">
    <property type="entry name" value="INNER MEMBRANE ABC TRANSPORTER PERMEASE PROTEIN YDCV"/>
    <property type="match status" value="1"/>
</dbReference>
<evidence type="ECO:0000256" key="6">
    <source>
        <dbReference type="ARBA" id="ARBA00022989"/>
    </source>
</evidence>
<keyword evidence="7 8" id="KW-0472">Membrane</keyword>
<keyword evidence="11" id="KW-1185">Reference proteome</keyword>
<feature type="transmembrane region" description="Helical" evidence="8">
    <location>
        <begin position="71"/>
        <end position="92"/>
    </location>
</feature>
<keyword evidence="4" id="KW-0997">Cell inner membrane</keyword>
<feature type="transmembrane region" description="Helical" evidence="8">
    <location>
        <begin position="180"/>
        <end position="204"/>
    </location>
</feature>
<evidence type="ECO:0000313" key="11">
    <source>
        <dbReference type="Proteomes" id="UP001646141"/>
    </source>
</evidence>